<accession>A0A6J3LVZ6</accession>
<dbReference type="GeneID" id="54363416"/>
<organism evidence="3">
    <name type="scientific">Dissoconium aciculare CBS 342.82</name>
    <dbReference type="NCBI Taxonomy" id="1314786"/>
    <lineage>
        <taxon>Eukaryota</taxon>
        <taxon>Fungi</taxon>
        <taxon>Dikarya</taxon>
        <taxon>Ascomycota</taxon>
        <taxon>Pezizomycotina</taxon>
        <taxon>Dothideomycetes</taxon>
        <taxon>Dothideomycetidae</taxon>
        <taxon>Mycosphaerellales</taxon>
        <taxon>Dissoconiaceae</taxon>
        <taxon>Dissoconium</taxon>
    </lineage>
</organism>
<evidence type="ECO:0000313" key="3">
    <source>
        <dbReference type="RefSeq" id="XP_033456981.1"/>
    </source>
</evidence>
<dbReference type="RefSeq" id="XP_033456981.1">
    <property type="nucleotide sequence ID" value="XM_033605616.1"/>
</dbReference>
<dbReference type="Proteomes" id="UP000504637">
    <property type="component" value="Unplaced"/>
</dbReference>
<gene>
    <name evidence="3" type="ORF">K489DRAFT_383500</name>
</gene>
<dbReference type="AlphaFoldDB" id="A0A6J3LVZ6"/>
<reference evidence="3" key="3">
    <citation type="submission" date="2025-08" db="UniProtKB">
        <authorList>
            <consortium name="RefSeq"/>
        </authorList>
    </citation>
    <scope>IDENTIFICATION</scope>
    <source>
        <strain evidence="3">CBS 342.82</strain>
    </source>
</reference>
<reference evidence="3" key="1">
    <citation type="submission" date="2020-01" db="EMBL/GenBank/DDBJ databases">
        <authorList>
            <consortium name="DOE Joint Genome Institute"/>
            <person name="Haridas S."/>
            <person name="Albert R."/>
            <person name="Binder M."/>
            <person name="Bloem J."/>
            <person name="Labutti K."/>
            <person name="Salamov A."/>
            <person name="Andreopoulos B."/>
            <person name="Baker S.E."/>
            <person name="Barry K."/>
            <person name="Bills G."/>
            <person name="Bluhm B.H."/>
            <person name="Cannon C."/>
            <person name="Castanera R."/>
            <person name="Culley D.E."/>
            <person name="Daum C."/>
            <person name="Ezra D."/>
            <person name="Gonzalez J.B."/>
            <person name="Henrissat B."/>
            <person name="Kuo A."/>
            <person name="Liang C."/>
            <person name="Lipzen A."/>
            <person name="Lutzoni F."/>
            <person name="Magnuson J."/>
            <person name="Mondo S."/>
            <person name="Nolan M."/>
            <person name="Ohm R."/>
            <person name="Pangilinan J."/>
            <person name="Park H.-J."/>
            <person name="Ramirez L."/>
            <person name="Alfaro M."/>
            <person name="Sun H."/>
            <person name="Tritt A."/>
            <person name="Yoshinaga Y."/>
            <person name="Zwiers L.-H."/>
            <person name="Turgeon B.G."/>
            <person name="Goodwin S.B."/>
            <person name="Spatafora J.W."/>
            <person name="Crous P.W."/>
            <person name="Grigoriev I.V."/>
        </authorList>
    </citation>
    <scope>NUCLEOTIDE SEQUENCE</scope>
    <source>
        <strain evidence="3">CBS 342.82</strain>
    </source>
</reference>
<evidence type="ECO:0000313" key="2">
    <source>
        <dbReference type="Proteomes" id="UP000504637"/>
    </source>
</evidence>
<name>A0A6J3LVZ6_9PEZI</name>
<reference evidence="3" key="2">
    <citation type="submission" date="2020-04" db="EMBL/GenBank/DDBJ databases">
        <authorList>
            <consortium name="NCBI Genome Project"/>
        </authorList>
    </citation>
    <scope>NUCLEOTIDE SEQUENCE</scope>
    <source>
        <strain evidence="3">CBS 342.82</strain>
    </source>
</reference>
<proteinExistence type="predicted"/>
<feature type="chain" id="PRO_5026995603" description="Secreted protein" evidence="1">
    <location>
        <begin position="18"/>
        <end position="70"/>
    </location>
</feature>
<keyword evidence="1" id="KW-0732">Signal</keyword>
<sequence length="70" mass="7659">MHSRILALSMSLKCIAASGKLSSSINGTVVARSIVLCIRPLVHLSQFSDFSDCKPLRKTSELSLLVWSVR</sequence>
<keyword evidence="2" id="KW-1185">Reference proteome</keyword>
<feature type="signal peptide" evidence="1">
    <location>
        <begin position="1"/>
        <end position="17"/>
    </location>
</feature>
<evidence type="ECO:0000256" key="1">
    <source>
        <dbReference type="SAM" id="SignalP"/>
    </source>
</evidence>
<evidence type="ECO:0008006" key="4">
    <source>
        <dbReference type="Google" id="ProtNLM"/>
    </source>
</evidence>
<protein>
    <recommendedName>
        <fullName evidence="4">Secreted protein</fullName>
    </recommendedName>
</protein>